<dbReference type="AlphaFoldDB" id="W6S000"/>
<feature type="domain" description="SCP" evidence="3">
    <location>
        <begin position="176"/>
        <end position="296"/>
    </location>
</feature>
<dbReference type="RefSeq" id="WP_044036057.1">
    <property type="nucleotide sequence ID" value="NZ_HG917868.1"/>
</dbReference>
<gene>
    <name evidence="4" type="ORF">CM240_0430</name>
</gene>
<keyword evidence="2" id="KW-0732">Signal</keyword>
<feature type="signal peptide" evidence="2">
    <location>
        <begin position="1"/>
        <end position="24"/>
    </location>
</feature>
<name>W6S000_9CLOT</name>
<dbReference type="STRING" id="1216932.CM240_0430"/>
<accession>W6S000</accession>
<dbReference type="InterPro" id="IPR035940">
    <property type="entry name" value="CAP_sf"/>
</dbReference>
<dbReference type="PANTHER" id="PTHR31157">
    <property type="entry name" value="SCP DOMAIN-CONTAINING PROTEIN"/>
    <property type="match status" value="1"/>
</dbReference>
<dbReference type="Proteomes" id="UP000019426">
    <property type="component" value="Chromosome M2/40_rep1"/>
</dbReference>
<feature type="region of interest" description="Disordered" evidence="1">
    <location>
        <begin position="98"/>
        <end position="161"/>
    </location>
</feature>
<dbReference type="InterPro" id="IPR014044">
    <property type="entry name" value="CAP_dom"/>
</dbReference>
<dbReference type="Pfam" id="PF00188">
    <property type="entry name" value="CAP"/>
    <property type="match status" value="1"/>
</dbReference>
<reference evidence="4 5" key="1">
    <citation type="submission" date="2013-11" db="EMBL/GenBank/DDBJ databases">
        <title>Complete genome sequence of Clostridum sp. M2/40.</title>
        <authorList>
            <person name="Wibberg D."/>
            <person name="Puehler A."/>
            <person name="Schlueter A."/>
        </authorList>
    </citation>
    <scope>NUCLEOTIDE SEQUENCE [LARGE SCALE GENOMIC DNA]</scope>
    <source>
        <strain evidence="5">M2/40</strain>
    </source>
</reference>
<dbReference type="eggNOG" id="COG2340">
    <property type="taxonomic scope" value="Bacteria"/>
</dbReference>
<dbReference type="PATRIC" id="fig|1216932.3.peg.415"/>
<dbReference type="CDD" id="cd05379">
    <property type="entry name" value="CAP_bacterial"/>
    <property type="match status" value="1"/>
</dbReference>
<dbReference type="SUPFAM" id="SSF55797">
    <property type="entry name" value="PR-1-like"/>
    <property type="match status" value="1"/>
</dbReference>
<dbReference type="HOGENOM" id="CLU_071009_0_0_9"/>
<evidence type="ECO:0000256" key="2">
    <source>
        <dbReference type="SAM" id="SignalP"/>
    </source>
</evidence>
<sequence>MKNKLIAIILTTAVIGGVGSTAYAAEISSNNTSNVVVSKSKSNCSYKKKHDRLSKKKHPFHHLGCNNKPTNCPGNGDIDEVIPPTTEDTPSIDEVIPPITEDTPSIDEVIPPTTEDTPSIDEVIPPTTEDTPSIDEVVPPTTGDTPSIDEVVPPTTEETPSVNDKFMAQVEQKIYEKINEERSKAGVATLSYNSTMEKYARIKSQDMGDRGYFDHVDPEGNLITVKMQQDGVRYNAWGENIAYIGGVSDADALATQFMNNWMNSQGHRENILSTNFTSVGVGVYKSGNRVYATQEFYR</sequence>
<proteinExistence type="predicted"/>
<feature type="chain" id="PRO_5004881395" evidence="2">
    <location>
        <begin position="25"/>
        <end position="298"/>
    </location>
</feature>
<evidence type="ECO:0000313" key="5">
    <source>
        <dbReference type="Proteomes" id="UP000019426"/>
    </source>
</evidence>
<keyword evidence="5" id="KW-1185">Reference proteome</keyword>
<dbReference type="PANTHER" id="PTHR31157:SF1">
    <property type="entry name" value="SCP DOMAIN-CONTAINING PROTEIN"/>
    <property type="match status" value="1"/>
</dbReference>
<evidence type="ECO:0000256" key="1">
    <source>
        <dbReference type="SAM" id="MobiDB-lite"/>
    </source>
</evidence>
<dbReference type="KEGG" id="clt:CM240_0430"/>
<dbReference type="Gene3D" id="3.40.33.10">
    <property type="entry name" value="CAP"/>
    <property type="match status" value="1"/>
</dbReference>
<organism evidence="4 5">
    <name type="scientific">Clostridium bornimense</name>
    <dbReference type="NCBI Taxonomy" id="1216932"/>
    <lineage>
        <taxon>Bacteria</taxon>
        <taxon>Bacillati</taxon>
        <taxon>Bacillota</taxon>
        <taxon>Clostridia</taxon>
        <taxon>Eubacteriales</taxon>
        <taxon>Clostridiaceae</taxon>
        <taxon>Clostridium</taxon>
    </lineage>
</organism>
<evidence type="ECO:0000313" key="4">
    <source>
        <dbReference type="EMBL" id="CDM67597.1"/>
    </source>
</evidence>
<protein>
    <submittedName>
        <fullName evidence="4">Putative secreted protein</fullName>
    </submittedName>
</protein>
<dbReference type="OrthoDB" id="9783944at2"/>
<dbReference type="EMBL" id="HG917868">
    <property type="protein sequence ID" value="CDM67597.1"/>
    <property type="molecule type" value="Genomic_DNA"/>
</dbReference>
<evidence type="ECO:0000259" key="3">
    <source>
        <dbReference type="Pfam" id="PF00188"/>
    </source>
</evidence>